<gene>
    <name evidence="1" type="ORF">AFCDBAGC_5040</name>
</gene>
<evidence type="ECO:0008006" key="3">
    <source>
        <dbReference type="Google" id="ProtNLM"/>
    </source>
</evidence>
<comment type="caution">
    <text evidence="1">The sequence shown here is derived from an EMBL/GenBank/DDBJ whole genome shotgun (WGS) entry which is preliminary data.</text>
</comment>
<dbReference type="Proteomes" id="UP001055117">
    <property type="component" value="Unassembled WGS sequence"/>
</dbReference>
<reference evidence="1 2" key="1">
    <citation type="journal article" date="2021" name="Front. Microbiol.">
        <title>Comprehensive Comparative Genomics and Phenotyping of Methylobacterium Species.</title>
        <authorList>
            <person name="Alessa O."/>
            <person name="Ogura Y."/>
            <person name="Fujitani Y."/>
            <person name="Takami H."/>
            <person name="Hayashi T."/>
            <person name="Sahin N."/>
            <person name="Tani A."/>
        </authorList>
    </citation>
    <scope>NUCLEOTIDE SEQUENCE [LARGE SCALE GENOMIC DNA]</scope>
    <source>
        <strain evidence="1 2">DSM 23679</strain>
    </source>
</reference>
<organism evidence="1 2">
    <name type="scientific">Methylobacterium cerastii</name>
    <dbReference type="NCBI Taxonomy" id="932741"/>
    <lineage>
        <taxon>Bacteria</taxon>
        <taxon>Pseudomonadati</taxon>
        <taxon>Pseudomonadota</taxon>
        <taxon>Alphaproteobacteria</taxon>
        <taxon>Hyphomicrobiales</taxon>
        <taxon>Methylobacteriaceae</taxon>
        <taxon>Methylobacterium</taxon>
    </lineage>
</organism>
<dbReference type="EMBL" id="BPQG01000119">
    <property type="protein sequence ID" value="GJD47154.1"/>
    <property type="molecule type" value="Genomic_DNA"/>
</dbReference>
<keyword evidence="2" id="KW-1185">Reference proteome</keyword>
<evidence type="ECO:0000313" key="2">
    <source>
        <dbReference type="Proteomes" id="UP001055117"/>
    </source>
</evidence>
<accession>A0ABQ4QQ61</accession>
<sequence>MLAPAGSVLGVDVGCSPARKSGSVCRLDWLSDEVAWSFARFRAVEPERTDTIVRVAGAARLTAAAFDGPMRQGLDIIGRYRAAERMLTRRLQPLIGKPGQSSAPIGKLLNEHANACARIVIDHCDLASAEQDIRIHDKAVAEAFPSAFMGLLIDDPAALNARRGDRSDTFYMHLVSSGGIERLLRHFLPKRSLRNPLTMVTNHDDRAALVCAFTALCVAAGDYTAVGDEDGWIVLPPAALQPVWARALLQQNANEERTGSLRYEGFAPTA</sequence>
<name>A0ABQ4QQ61_9HYPH</name>
<proteinExistence type="predicted"/>
<protein>
    <recommendedName>
        <fullName evidence="3">DUF429 domain-containing protein</fullName>
    </recommendedName>
</protein>
<evidence type="ECO:0000313" key="1">
    <source>
        <dbReference type="EMBL" id="GJD47154.1"/>
    </source>
</evidence>